<comment type="caution">
    <text evidence="2">The sequence shown here is derived from an EMBL/GenBank/DDBJ whole genome shotgun (WGS) entry which is preliminary data.</text>
</comment>
<dbReference type="AlphaFoldDB" id="A0A3M7T9A1"/>
<proteinExistence type="predicted"/>
<keyword evidence="1" id="KW-0472">Membrane</keyword>
<protein>
    <submittedName>
        <fullName evidence="2">Uncharacterized protein</fullName>
    </submittedName>
</protein>
<dbReference type="Proteomes" id="UP000276133">
    <property type="component" value="Unassembled WGS sequence"/>
</dbReference>
<evidence type="ECO:0000256" key="1">
    <source>
        <dbReference type="SAM" id="Phobius"/>
    </source>
</evidence>
<gene>
    <name evidence="2" type="ORF">BpHYR1_047964</name>
</gene>
<keyword evidence="3" id="KW-1185">Reference proteome</keyword>
<keyword evidence="1" id="KW-1133">Transmembrane helix</keyword>
<keyword evidence="1" id="KW-0812">Transmembrane</keyword>
<organism evidence="2 3">
    <name type="scientific">Brachionus plicatilis</name>
    <name type="common">Marine rotifer</name>
    <name type="synonym">Brachionus muelleri</name>
    <dbReference type="NCBI Taxonomy" id="10195"/>
    <lineage>
        <taxon>Eukaryota</taxon>
        <taxon>Metazoa</taxon>
        <taxon>Spiralia</taxon>
        <taxon>Gnathifera</taxon>
        <taxon>Rotifera</taxon>
        <taxon>Eurotatoria</taxon>
        <taxon>Monogononta</taxon>
        <taxon>Pseudotrocha</taxon>
        <taxon>Ploima</taxon>
        <taxon>Brachionidae</taxon>
        <taxon>Brachionus</taxon>
    </lineage>
</organism>
<reference evidence="2 3" key="1">
    <citation type="journal article" date="2018" name="Sci. Rep.">
        <title>Genomic signatures of local adaptation to the degree of environmental predictability in rotifers.</title>
        <authorList>
            <person name="Franch-Gras L."/>
            <person name="Hahn C."/>
            <person name="Garcia-Roger E.M."/>
            <person name="Carmona M.J."/>
            <person name="Serra M."/>
            <person name="Gomez A."/>
        </authorList>
    </citation>
    <scope>NUCLEOTIDE SEQUENCE [LARGE SCALE GENOMIC DNA]</scope>
    <source>
        <strain evidence="2">HYR1</strain>
    </source>
</reference>
<evidence type="ECO:0000313" key="2">
    <source>
        <dbReference type="EMBL" id="RNA44656.1"/>
    </source>
</evidence>
<accession>A0A3M7T9A1</accession>
<feature type="transmembrane region" description="Helical" evidence="1">
    <location>
        <begin position="49"/>
        <end position="71"/>
    </location>
</feature>
<dbReference type="EMBL" id="REGN01000078">
    <property type="protein sequence ID" value="RNA44656.1"/>
    <property type="molecule type" value="Genomic_DNA"/>
</dbReference>
<name>A0A3M7T9A1_BRAPC</name>
<feature type="non-terminal residue" evidence="2">
    <location>
        <position position="1"/>
    </location>
</feature>
<sequence>IYRVIIDLVIRGYYINNKENYFKPGQIIKKITKIGKRKQIIILNPNGEFIYLFINKSFFNILNIYLFIYYFKIHHQSIKKIKFFWACNVTKGVINCNLSAPTFDDWQNNLQRFQNNEKNDSKYILYIENTTTIKEDRSNQIFIKFMKTRAQHELIAKEIHDYLSKRPNESQQKFRTSSMLAEKKTLRRSELNK</sequence>
<evidence type="ECO:0000313" key="3">
    <source>
        <dbReference type="Proteomes" id="UP000276133"/>
    </source>
</evidence>